<feature type="domain" description="Cell wall hydrolase SleB" evidence="1">
    <location>
        <begin position="7"/>
        <end position="112"/>
    </location>
</feature>
<keyword evidence="2" id="KW-0378">Hydrolase</keyword>
<name>A0ABW5R6P0_9BACL</name>
<comment type="caution">
    <text evidence="2">The sequence shown here is derived from an EMBL/GenBank/DDBJ whole genome shotgun (WGS) entry which is preliminary data.</text>
</comment>
<proteinExistence type="predicted"/>
<reference evidence="3" key="1">
    <citation type="journal article" date="2019" name="Int. J. Syst. Evol. Microbiol.">
        <title>The Global Catalogue of Microorganisms (GCM) 10K type strain sequencing project: providing services to taxonomists for standard genome sequencing and annotation.</title>
        <authorList>
            <consortium name="The Broad Institute Genomics Platform"/>
            <consortium name="The Broad Institute Genome Sequencing Center for Infectious Disease"/>
            <person name="Wu L."/>
            <person name="Ma J."/>
        </authorList>
    </citation>
    <scope>NUCLEOTIDE SEQUENCE [LARGE SCALE GENOMIC DNA]</scope>
    <source>
        <strain evidence="3">KCTC 33676</strain>
    </source>
</reference>
<protein>
    <submittedName>
        <fullName evidence="2">Cell wall hydrolase</fullName>
    </submittedName>
</protein>
<evidence type="ECO:0000313" key="2">
    <source>
        <dbReference type="EMBL" id="MFD2670703.1"/>
    </source>
</evidence>
<dbReference type="InterPro" id="IPR011105">
    <property type="entry name" value="Cell_wall_hydrolase_SleB"/>
</dbReference>
<organism evidence="2 3">
    <name type="scientific">Marinicrinis sediminis</name>
    <dbReference type="NCBI Taxonomy" id="1652465"/>
    <lineage>
        <taxon>Bacteria</taxon>
        <taxon>Bacillati</taxon>
        <taxon>Bacillota</taxon>
        <taxon>Bacilli</taxon>
        <taxon>Bacillales</taxon>
        <taxon>Paenibacillaceae</taxon>
    </lineage>
</organism>
<dbReference type="EMBL" id="JBHUMM010000005">
    <property type="protein sequence ID" value="MFD2670703.1"/>
    <property type="molecule type" value="Genomic_DNA"/>
</dbReference>
<sequence>MRAEAEGDGELGMLMVGNVGVNRVVSDCLDFKALDNLEQMVYQSPGGFEATQKGYFYQRARDKDIRLAKQAIQGKKYHPAEYSLWFFKPAGACPVQWFNQYNTGRYKSHCFFTPTASNCPQVFQY</sequence>
<dbReference type="Pfam" id="PF07486">
    <property type="entry name" value="Hydrolase_2"/>
    <property type="match status" value="1"/>
</dbReference>
<gene>
    <name evidence="2" type="ORF">ACFSUC_03650</name>
</gene>
<dbReference type="Gene3D" id="1.10.10.2520">
    <property type="entry name" value="Cell wall hydrolase SleB, domain 1"/>
    <property type="match status" value="1"/>
</dbReference>
<dbReference type="Proteomes" id="UP001597497">
    <property type="component" value="Unassembled WGS sequence"/>
</dbReference>
<dbReference type="GO" id="GO:0016787">
    <property type="term" value="F:hydrolase activity"/>
    <property type="evidence" value="ECO:0007669"/>
    <property type="project" value="UniProtKB-KW"/>
</dbReference>
<dbReference type="InterPro" id="IPR042047">
    <property type="entry name" value="SleB_dom1"/>
</dbReference>
<evidence type="ECO:0000313" key="3">
    <source>
        <dbReference type="Proteomes" id="UP001597497"/>
    </source>
</evidence>
<accession>A0ABW5R6P0</accession>
<dbReference type="RefSeq" id="WP_379928187.1">
    <property type="nucleotide sequence ID" value="NZ_JBHUMM010000005.1"/>
</dbReference>
<evidence type="ECO:0000259" key="1">
    <source>
        <dbReference type="Pfam" id="PF07486"/>
    </source>
</evidence>
<keyword evidence="3" id="KW-1185">Reference proteome</keyword>